<comment type="subcellular location">
    <subcellularLocation>
        <location evidence="1 7">Cell membrane</location>
        <topology evidence="1 7">Multi-pass membrane protein</topology>
    </subcellularLocation>
</comment>
<protein>
    <submittedName>
        <fullName evidence="9">Sugar ABC transporter permease</fullName>
    </submittedName>
</protein>
<feature type="transmembrane region" description="Helical" evidence="7">
    <location>
        <begin position="64"/>
        <end position="87"/>
    </location>
</feature>
<dbReference type="PANTHER" id="PTHR43744">
    <property type="entry name" value="ABC TRANSPORTER PERMEASE PROTEIN MG189-RELATED-RELATED"/>
    <property type="match status" value="1"/>
</dbReference>
<keyword evidence="5 7" id="KW-1133">Transmembrane helix</keyword>
<keyword evidence="10" id="KW-1185">Reference proteome</keyword>
<evidence type="ECO:0000256" key="5">
    <source>
        <dbReference type="ARBA" id="ARBA00022989"/>
    </source>
</evidence>
<accession>A0A2K8Z8Z6</accession>
<feature type="transmembrane region" description="Helical" evidence="7">
    <location>
        <begin position="174"/>
        <end position="199"/>
    </location>
</feature>
<gene>
    <name evidence="9" type="ORF">CWM47_33580</name>
</gene>
<reference evidence="9 10" key="1">
    <citation type="submission" date="2017-11" db="EMBL/GenBank/DDBJ databases">
        <title>Taxonomic description and genome sequences of Spirosoma HA7 sp. nov., isolated from pollen microhabitat of Corylus avellana.</title>
        <authorList>
            <person name="Ambika Manirajan B."/>
            <person name="Suarez C."/>
            <person name="Ratering S."/>
            <person name="Geissler-Plaum R."/>
            <person name="Cardinale M."/>
            <person name="Sylvia S."/>
        </authorList>
    </citation>
    <scope>NUCLEOTIDE SEQUENCE [LARGE SCALE GENOMIC DNA]</scope>
    <source>
        <strain evidence="9 10">HA7</strain>
    </source>
</reference>
<dbReference type="CDD" id="cd06261">
    <property type="entry name" value="TM_PBP2"/>
    <property type="match status" value="1"/>
</dbReference>
<evidence type="ECO:0000256" key="6">
    <source>
        <dbReference type="ARBA" id="ARBA00023136"/>
    </source>
</evidence>
<evidence type="ECO:0000256" key="1">
    <source>
        <dbReference type="ARBA" id="ARBA00004651"/>
    </source>
</evidence>
<dbReference type="InterPro" id="IPR000515">
    <property type="entry name" value="MetI-like"/>
</dbReference>
<dbReference type="PANTHER" id="PTHR43744:SF12">
    <property type="entry name" value="ABC TRANSPORTER PERMEASE PROTEIN MG189-RELATED"/>
    <property type="match status" value="1"/>
</dbReference>
<comment type="similarity">
    <text evidence="7">Belongs to the binding-protein-dependent transport system permease family.</text>
</comment>
<dbReference type="RefSeq" id="WP_100992887.1">
    <property type="nucleotide sequence ID" value="NZ_CP025096.1"/>
</dbReference>
<evidence type="ECO:0000256" key="3">
    <source>
        <dbReference type="ARBA" id="ARBA00022475"/>
    </source>
</evidence>
<evidence type="ECO:0000259" key="8">
    <source>
        <dbReference type="PROSITE" id="PS50928"/>
    </source>
</evidence>
<dbReference type="EMBL" id="CP025096">
    <property type="protein sequence ID" value="AUD06342.1"/>
    <property type="molecule type" value="Genomic_DNA"/>
</dbReference>
<evidence type="ECO:0000256" key="2">
    <source>
        <dbReference type="ARBA" id="ARBA00022448"/>
    </source>
</evidence>
<feature type="transmembrane region" description="Helical" evidence="7">
    <location>
        <begin position="133"/>
        <end position="153"/>
    </location>
</feature>
<dbReference type="Pfam" id="PF00528">
    <property type="entry name" value="BPD_transp_1"/>
    <property type="match status" value="1"/>
</dbReference>
<evidence type="ECO:0000256" key="4">
    <source>
        <dbReference type="ARBA" id="ARBA00022692"/>
    </source>
</evidence>
<dbReference type="KEGG" id="spir:CWM47_33580"/>
<feature type="transmembrane region" description="Helical" evidence="7">
    <location>
        <begin position="99"/>
        <end position="121"/>
    </location>
</feature>
<evidence type="ECO:0000313" key="10">
    <source>
        <dbReference type="Proteomes" id="UP000232883"/>
    </source>
</evidence>
<organism evidence="9 10">
    <name type="scientific">Spirosoma pollinicola</name>
    <dbReference type="NCBI Taxonomy" id="2057025"/>
    <lineage>
        <taxon>Bacteria</taxon>
        <taxon>Pseudomonadati</taxon>
        <taxon>Bacteroidota</taxon>
        <taxon>Cytophagia</taxon>
        <taxon>Cytophagales</taxon>
        <taxon>Cytophagaceae</taxon>
        <taxon>Spirosoma</taxon>
    </lineage>
</organism>
<dbReference type="OrthoDB" id="9795403at2"/>
<dbReference type="GO" id="GO:0005886">
    <property type="term" value="C:plasma membrane"/>
    <property type="evidence" value="ECO:0007669"/>
    <property type="project" value="UniProtKB-SubCell"/>
</dbReference>
<dbReference type="AlphaFoldDB" id="A0A2K8Z8Z6"/>
<evidence type="ECO:0000256" key="7">
    <source>
        <dbReference type="RuleBase" id="RU363032"/>
    </source>
</evidence>
<keyword evidence="4 7" id="KW-0812">Transmembrane</keyword>
<evidence type="ECO:0000313" key="9">
    <source>
        <dbReference type="EMBL" id="AUD06342.1"/>
    </source>
</evidence>
<dbReference type="SUPFAM" id="SSF161098">
    <property type="entry name" value="MetI-like"/>
    <property type="match status" value="1"/>
</dbReference>
<dbReference type="GO" id="GO:0055085">
    <property type="term" value="P:transmembrane transport"/>
    <property type="evidence" value="ECO:0007669"/>
    <property type="project" value="InterPro"/>
</dbReference>
<feature type="domain" description="ABC transmembrane type-1" evidence="8">
    <location>
        <begin position="64"/>
        <end position="255"/>
    </location>
</feature>
<dbReference type="Gene3D" id="1.10.3720.10">
    <property type="entry name" value="MetI-like"/>
    <property type="match status" value="1"/>
</dbReference>
<name>A0A2K8Z8Z6_9BACT</name>
<feature type="transmembrane region" description="Helical" evidence="7">
    <location>
        <begin position="234"/>
        <end position="255"/>
    </location>
</feature>
<dbReference type="PROSITE" id="PS50928">
    <property type="entry name" value="ABC_TM1"/>
    <property type="match status" value="1"/>
</dbReference>
<dbReference type="InterPro" id="IPR035906">
    <property type="entry name" value="MetI-like_sf"/>
</dbReference>
<keyword evidence="6 7" id="KW-0472">Membrane</keyword>
<feature type="transmembrane region" description="Helical" evidence="7">
    <location>
        <begin position="6"/>
        <end position="27"/>
    </location>
</feature>
<proteinExistence type="inferred from homology"/>
<keyword evidence="3" id="KW-1003">Cell membrane</keyword>
<sequence length="270" mass="30001">MAQTALKYVLLILAAVSFIYPFIWMVSASLSSESGLSSLTLLPVGFTWSNYVTVFTKIPLDRAFLNSSFVAILTTGLVLISGAMVGYALAKLDFVGRDWIFYLIIFTMTLPFQITLIPNYITMVRLGWVDTYLALIVPFALSSLSILLFRQAFQSLPQALIDAARLDGANEMRIIFQILIPNILPTVLTITILTFMGLWNEALWPLIVIRDESRMTMPQLVTLFSVGGRAEGQLGVKIAAAVMLAIPIVILYLFFQKHFIRSMASSGLKD</sequence>
<dbReference type="Proteomes" id="UP000232883">
    <property type="component" value="Chromosome"/>
</dbReference>
<keyword evidence="2 7" id="KW-0813">Transport</keyword>